<dbReference type="STRING" id="48467.SAMN02745166_00459"/>
<organism evidence="3 4">
    <name type="scientific">Prosthecobacter debontii</name>
    <dbReference type="NCBI Taxonomy" id="48467"/>
    <lineage>
        <taxon>Bacteria</taxon>
        <taxon>Pseudomonadati</taxon>
        <taxon>Verrucomicrobiota</taxon>
        <taxon>Verrucomicrobiia</taxon>
        <taxon>Verrucomicrobiales</taxon>
        <taxon>Verrucomicrobiaceae</taxon>
        <taxon>Prosthecobacter</taxon>
    </lineage>
</organism>
<sequence>MSSSTDSSLSGRLWLAGMGFFLALAGLLFTWVLWTAWQRAEETRSWVATPCRIISAQVVSERPTPHSNPAFKAEVRYTFTYEGETRTGSHIKRVDSASQHEENARKKLESYPIGLDTTCYVNPAQPAQTVLKHDTRAALYSIWFPLLFVFGGLGMAWNAVRGQRR</sequence>
<keyword evidence="1" id="KW-0812">Transmembrane</keyword>
<evidence type="ECO:0000313" key="3">
    <source>
        <dbReference type="EMBL" id="SKA78061.1"/>
    </source>
</evidence>
<dbReference type="InterPro" id="IPR021994">
    <property type="entry name" value="DUF3592"/>
</dbReference>
<keyword evidence="1" id="KW-0472">Membrane</keyword>
<keyword evidence="4" id="KW-1185">Reference proteome</keyword>
<dbReference type="Proteomes" id="UP000190774">
    <property type="component" value="Unassembled WGS sequence"/>
</dbReference>
<dbReference type="Pfam" id="PF12158">
    <property type="entry name" value="DUF3592"/>
    <property type="match status" value="1"/>
</dbReference>
<gene>
    <name evidence="3" type="ORF">SAMN02745166_00459</name>
</gene>
<dbReference type="RefSeq" id="WP_078811663.1">
    <property type="nucleotide sequence ID" value="NZ_FUYE01000001.1"/>
</dbReference>
<dbReference type="AlphaFoldDB" id="A0A1T4WN59"/>
<feature type="transmembrane region" description="Helical" evidence="1">
    <location>
        <begin position="140"/>
        <end position="160"/>
    </location>
</feature>
<reference evidence="4" key="1">
    <citation type="submission" date="2017-02" db="EMBL/GenBank/DDBJ databases">
        <authorList>
            <person name="Varghese N."/>
            <person name="Submissions S."/>
        </authorList>
    </citation>
    <scope>NUCLEOTIDE SEQUENCE [LARGE SCALE GENOMIC DNA]</scope>
    <source>
        <strain evidence="4">ATCC 700200</strain>
    </source>
</reference>
<proteinExistence type="predicted"/>
<protein>
    <recommendedName>
        <fullName evidence="2">DUF3592 domain-containing protein</fullName>
    </recommendedName>
</protein>
<evidence type="ECO:0000259" key="2">
    <source>
        <dbReference type="Pfam" id="PF12158"/>
    </source>
</evidence>
<dbReference type="EMBL" id="FUYE01000001">
    <property type="protein sequence ID" value="SKA78061.1"/>
    <property type="molecule type" value="Genomic_DNA"/>
</dbReference>
<feature type="domain" description="DUF3592" evidence="2">
    <location>
        <begin position="49"/>
        <end position="135"/>
    </location>
</feature>
<accession>A0A1T4WN59</accession>
<name>A0A1T4WN59_9BACT</name>
<keyword evidence="1" id="KW-1133">Transmembrane helix</keyword>
<evidence type="ECO:0000256" key="1">
    <source>
        <dbReference type="SAM" id="Phobius"/>
    </source>
</evidence>
<feature type="transmembrane region" description="Helical" evidence="1">
    <location>
        <begin position="12"/>
        <end position="34"/>
    </location>
</feature>
<dbReference type="OrthoDB" id="194776at2"/>
<evidence type="ECO:0000313" key="4">
    <source>
        <dbReference type="Proteomes" id="UP000190774"/>
    </source>
</evidence>